<protein>
    <submittedName>
        <fullName evidence="1">Uncharacterized protein</fullName>
    </submittedName>
</protein>
<keyword evidence="2" id="KW-1185">Reference proteome</keyword>
<evidence type="ECO:0000313" key="2">
    <source>
        <dbReference type="Proteomes" id="UP000006729"/>
    </source>
</evidence>
<gene>
    <name evidence="1" type="ORF">POPTR_001G410554v4</name>
</gene>
<dbReference type="EMBL" id="CM009290">
    <property type="protein sequence ID" value="KAI9403383.1"/>
    <property type="molecule type" value="Genomic_DNA"/>
</dbReference>
<organism evidence="1 2">
    <name type="scientific">Populus trichocarpa</name>
    <name type="common">Western balsam poplar</name>
    <name type="synonym">Populus balsamifera subsp. trichocarpa</name>
    <dbReference type="NCBI Taxonomy" id="3694"/>
    <lineage>
        <taxon>Eukaryota</taxon>
        <taxon>Viridiplantae</taxon>
        <taxon>Streptophyta</taxon>
        <taxon>Embryophyta</taxon>
        <taxon>Tracheophyta</taxon>
        <taxon>Spermatophyta</taxon>
        <taxon>Magnoliopsida</taxon>
        <taxon>eudicotyledons</taxon>
        <taxon>Gunneridae</taxon>
        <taxon>Pentapetalae</taxon>
        <taxon>rosids</taxon>
        <taxon>fabids</taxon>
        <taxon>Malpighiales</taxon>
        <taxon>Salicaceae</taxon>
        <taxon>Saliceae</taxon>
        <taxon>Populus</taxon>
    </lineage>
</organism>
<comment type="caution">
    <text evidence="1">The sequence shown here is derived from an EMBL/GenBank/DDBJ whole genome shotgun (WGS) entry which is preliminary data.</text>
</comment>
<sequence length="61" mass="6913">MQMLQLSNIKMWFSYGINPAFDSRLSYIQGCVCGALAYKTAGTRRCGRAARLLLFMKFILS</sequence>
<evidence type="ECO:0000313" key="1">
    <source>
        <dbReference type="EMBL" id="KAI9403383.1"/>
    </source>
</evidence>
<dbReference type="Proteomes" id="UP000006729">
    <property type="component" value="Chromosome 1"/>
</dbReference>
<accession>A0ACC0TPG4</accession>
<reference evidence="1 2" key="1">
    <citation type="journal article" date="2006" name="Science">
        <title>The genome of black cottonwood, Populus trichocarpa (Torr. &amp; Gray).</title>
        <authorList>
            <person name="Tuskan G.A."/>
            <person name="Difazio S."/>
            <person name="Jansson S."/>
            <person name="Bohlmann J."/>
            <person name="Grigoriev I."/>
            <person name="Hellsten U."/>
            <person name="Putnam N."/>
            <person name="Ralph S."/>
            <person name="Rombauts S."/>
            <person name="Salamov A."/>
            <person name="Schein J."/>
            <person name="Sterck L."/>
            <person name="Aerts A."/>
            <person name="Bhalerao R.R."/>
            <person name="Bhalerao R.P."/>
            <person name="Blaudez D."/>
            <person name="Boerjan W."/>
            <person name="Brun A."/>
            <person name="Brunner A."/>
            <person name="Busov V."/>
            <person name="Campbell M."/>
            <person name="Carlson J."/>
            <person name="Chalot M."/>
            <person name="Chapman J."/>
            <person name="Chen G.L."/>
            <person name="Cooper D."/>
            <person name="Coutinho P.M."/>
            <person name="Couturier J."/>
            <person name="Covert S."/>
            <person name="Cronk Q."/>
            <person name="Cunningham R."/>
            <person name="Davis J."/>
            <person name="Degroeve S."/>
            <person name="Dejardin A."/>
            <person name="Depamphilis C."/>
            <person name="Detter J."/>
            <person name="Dirks B."/>
            <person name="Dubchak I."/>
            <person name="Duplessis S."/>
            <person name="Ehlting J."/>
            <person name="Ellis B."/>
            <person name="Gendler K."/>
            <person name="Goodstein D."/>
            <person name="Gribskov M."/>
            <person name="Grimwood J."/>
            <person name="Groover A."/>
            <person name="Gunter L."/>
            <person name="Hamberger B."/>
            <person name="Heinze B."/>
            <person name="Helariutta Y."/>
            <person name="Henrissat B."/>
            <person name="Holligan D."/>
            <person name="Holt R."/>
            <person name="Huang W."/>
            <person name="Islam-Faridi N."/>
            <person name="Jones S."/>
            <person name="Jones-Rhoades M."/>
            <person name="Jorgensen R."/>
            <person name="Joshi C."/>
            <person name="Kangasjarvi J."/>
            <person name="Karlsson J."/>
            <person name="Kelleher C."/>
            <person name="Kirkpatrick R."/>
            <person name="Kirst M."/>
            <person name="Kohler A."/>
            <person name="Kalluri U."/>
            <person name="Larimer F."/>
            <person name="Leebens-Mack J."/>
            <person name="Leple J.C."/>
            <person name="Locascio P."/>
            <person name="Lou Y."/>
            <person name="Lucas S."/>
            <person name="Martin F."/>
            <person name="Montanini B."/>
            <person name="Napoli C."/>
            <person name="Nelson D.R."/>
            <person name="Nelson C."/>
            <person name="Nieminen K."/>
            <person name="Nilsson O."/>
            <person name="Pereda V."/>
            <person name="Peter G."/>
            <person name="Philippe R."/>
            <person name="Pilate G."/>
            <person name="Poliakov A."/>
            <person name="Razumovskaya J."/>
            <person name="Richardson P."/>
            <person name="Rinaldi C."/>
            <person name="Ritland K."/>
            <person name="Rouze P."/>
            <person name="Ryaboy D."/>
            <person name="Schmutz J."/>
            <person name="Schrader J."/>
            <person name="Segerman B."/>
            <person name="Shin H."/>
            <person name="Siddiqui A."/>
            <person name="Sterky F."/>
            <person name="Terry A."/>
            <person name="Tsai C.J."/>
            <person name="Uberbacher E."/>
            <person name="Unneberg P."/>
            <person name="Vahala J."/>
            <person name="Wall K."/>
            <person name="Wessler S."/>
            <person name="Yang G."/>
            <person name="Yin T."/>
            <person name="Douglas C."/>
            <person name="Marra M."/>
            <person name="Sandberg G."/>
            <person name="Van de Peer Y."/>
            <person name="Rokhsar D."/>
        </authorList>
    </citation>
    <scope>NUCLEOTIDE SEQUENCE [LARGE SCALE GENOMIC DNA]</scope>
    <source>
        <strain evidence="2">cv. Nisqually</strain>
    </source>
</reference>
<name>A0ACC0TPG4_POPTR</name>
<proteinExistence type="predicted"/>